<dbReference type="EMBL" id="FOLS01000017">
    <property type="protein sequence ID" value="SFD11993.1"/>
    <property type="molecule type" value="Genomic_DNA"/>
</dbReference>
<dbReference type="Proteomes" id="UP000183385">
    <property type="component" value="Unassembled WGS sequence"/>
</dbReference>
<gene>
    <name evidence="1" type="ORF">SAMN05216577_11738</name>
</gene>
<dbReference type="RefSeq" id="WP_074981238.1">
    <property type="nucleotide sequence ID" value="NZ_BGPP01000017.1"/>
</dbReference>
<reference evidence="1 2" key="1">
    <citation type="submission" date="2016-10" db="EMBL/GenBank/DDBJ databases">
        <authorList>
            <person name="Varghese N."/>
            <person name="Submissions S."/>
        </authorList>
    </citation>
    <scope>NUCLEOTIDE SEQUENCE [LARGE SCALE GENOMIC DNA]</scope>
    <source>
        <strain evidence="1 2">LMG 18378</strain>
    </source>
</reference>
<dbReference type="CDD" id="cd01048">
    <property type="entry name" value="Ferritin_like_AB2"/>
    <property type="match status" value="1"/>
</dbReference>
<dbReference type="AlphaFoldDB" id="A0AAQ1HPL5"/>
<dbReference type="Gene3D" id="1.20.1260.10">
    <property type="match status" value="1"/>
</dbReference>
<dbReference type="InterPro" id="IPR009078">
    <property type="entry name" value="Ferritin-like_SF"/>
</dbReference>
<keyword evidence="2" id="KW-1185">Reference proteome</keyword>
<evidence type="ECO:0000313" key="2">
    <source>
        <dbReference type="Proteomes" id="UP000183385"/>
    </source>
</evidence>
<dbReference type="InterPro" id="IPR012347">
    <property type="entry name" value="Ferritin-like"/>
</dbReference>
<proteinExistence type="predicted"/>
<comment type="caution">
    <text evidence="1">The sequence shown here is derived from an EMBL/GenBank/DDBJ whole genome shotgun (WGS) entry which is preliminary data.</text>
</comment>
<accession>A0AAQ1HPL5</accession>
<dbReference type="SUPFAM" id="SSF47240">
    <property type="entry name" value="Ferritin-like"/>
    <property type="match status" value="1"/>
</dbReference>
<name>A0AAQ1HPL5_9PSED</name>
<protein>
    <recommendedName>
        <fullName evidence="3">Ferritin</fullName>
    </recommendedName>
</protein>
<evidence type="ECO:0000313" key="1">
    <source>
        <dbReference type="EMBL" id="SFD11993.1"/>
    </source>
</evidence>
<organism evidence="1 2">
    <name type="scientific">Pseudomonas citronellolis</name>
    <dbReference type="NCBI Taxonomy" id="53408"/>
    <lineage>
        <taxon>Bacteria</taxon>
        <taxon>Pseudomonadati</taxon>
        <taxon>Pseudomonadota</taxon>
        <taxon>Gammaproteobacteria</taxon>
        <taxon>Pseudomonadales</taxon>
        <taxon>Pseudomonadaceae</taxon>
        <taxon>Pseudomonas</taxon>
    </lineage>
</organism>
<sequence length="237" mass="26164">MRNYDEPILRGRQLQPAAPFPILHQAVRIALYDEYAARSFYARVVEAFGERPPFPAVLRDQERHIQTLSALAARFGIPRPLDPFPAETAIEPTWLANCMRAVVGESANVRLYDYLLAHVRQPEVRRVFLDLQAAASANHLAAFREAAIDAFDQERYHAGKGVPPQEAYASHGPISDFTEYLIAHLSGQGGLLGLAGPLLRRVNPVLLAGVAVGGGGVYLWKHQRANPAHPAHPEEEN</sequence>
<evidence type="ECO:0008006" key="3">
    <source>
        <dbReference type="Google" id="ProtNLM"/>
    </source>
</evidence>
<dbReference type="InterPro" id="IPR019243">
    <property type="entry name" value="DUF2202"/>
</dbReference>